<sequence>MRIGYFYSLVFALLTSASITANAAPAGKPEASKAPVAMEASAGVQSGKVNLNKADAPTLQRELSGVGEAKAKAIVAYREANGPFASPEELLEVKGFGKALLDKNREKLQVN</sequence>
<dbReference type="GeneID" id="72193738"/>
<dbReference type="EMBL" id="CP051487">
    <property type="protein sequence ID" value="QJC78468.1"/>
    <property type="molecule type" value="Genomic_DNA"/>
</dbReference>
<dbReference type="GO" id="GO:0015627">
    <property type="term" value="C:type II protein secretion system complex"/>
    <property type="evidence" value="ECO:0007669"/>
    <property type="project" value="TreeGrafter"/>
</dbReference>
<feature type="chain" id="PRO_5042147334" evidence="1">
    <location>
        <begin position="24"/>
        <end position="111"/>
    </location>
</feature>
<dbReference type="InterPro" id="IPR010994">
    <property type="entry name" value="RuvA_2-like"/>
</dbReference>
<dbReference type="SUPFAM" id="SSF47781">
    <property type="entry name" value="RuvA domain 2-like"/>
    <property type="match status" value="1"/>
</dbReference>
<dbReference type="InterPro" id="IPR004509">
    <property type="entry name" value="Competence_ComEA_HhH"/>
</dbReference>
<dbReference type="NCBIfam" id="TIGR00426">
    <property type="entry name" value="competence protein ComEA helix-hairpin-helix repeat region"/>
    <property type="match status" value="1"/>
</dbReference>
<reference evidence="2 3" key="1">
    <citation type="submission" date="2020-04" db="EMBL/GenBank/DDBJ databases">
        <authorList>
            <person name="Yao Y."/>
            <person name="He Z."/>
        </authorList>
    </citation>
    <scope>NUCLEOTIDE SEQUENCE [LARGE SCALE GENOMIC DNA]</scope>
    <source>
        <strain evidence="2 3">CY-1</strain>
    </source>
</reference>
<name>A0AAE6ZTC5_9PSED</name>
<dbReference type="InterPro" id="IPR051675">
    <property type="entry name" value="Endo/Exo/Phosphatase_dom_1"/>
</dbReference>
<dbReference type="Proteomes" id="UP000501367">
    <property type="component" value="Chromosome"/>
</dbReference>
<dbReference type="AlphaFoldDB" id="A0AAE6ZTC5"/>
<evidence type="ECO:0000313" key="3">
    <source>
        <dbReference type="Proteomes" id="UP000501367"/>
    </source>
</evidence>
<dbReference type="KEGG" id="pum:HGP31_09135"/>
<feature type="signal peptide" evidence="1">
    <location>
        <begin position="1"/>
        <end position="23"/>
    </location>
</feature>
<proteinExistence type="predicted"/>
<dbReference type="RefSeq" id="WP_168757522.1">
    <property type="nucleotide sequence ID" value="NZ_CP051487.1"/>
</dbReference>
<dbReference type="Pfam" id="PF12836">
    <property type="entry name" value="HHH_3"/>
    <property type="match status" value="1"/>
</dbReference>
<evidence type="ECO:0000313" key="2">
    <source>
        <dbReference type="EMBL" id="QJC78468.1"/>
    </source>
</evidence>
<dbReference type="GO" id="GO:0015628">
    <property type="term" value="P:protein secretion by the type II secretion system"/>
    <property type="evidence" value="ECO:0007669"/>
    <property type="project" value="TreeGrafter"/>
</dbReference>
<dbReference type="PANTHER" id="PTHR21180">
    <property type="entry name" value="ENDONUCLEASE/EXONUCLEASE/PHOSPHATASE FAMILY DOMAIN-CONTAINING PROTEIN 1"/>
    <property type="match status" value="1"/>
</dbReference>
<keyword evidence="1" id="KW-0732">Signal</keyword>
<protein>
    <submittedName>
        <fullName evidence="2">Helix-hairpin-helix domain-containing protein</fullName>
    </submittedName>
</protein>
<dbReference type="Gene3D" id="1.10.150.280">
    <property type="entry name" value="AF1531-like domain"/>
    <property type="match status" value="1"/>
</dbReference>
<dbReference type="PANTHER" id="PTHR21180:SF32">
    <property type="entry name" value="ENDONUCLEASE_EXONUCLEASE_PHOSPHATASE FAMILY DOMAIN-CONTAINING PROTEIN 1"/>
    <property type="match status" value="1"/>
</dbReference>
<gene>
    <name evidence="2" type="ORF">HGP31_09135</name>
</gene>
<accession>A0AAE6ZTC5</accession>
<evidence type="ECO:0000256" key="1">
    <source>
        <dbReference type="SAM" id="SignalP"/>
    </source>
</evidence>
<organism evidence="2 3">
    <name type="scientific">Pseudomonas umsongensis</name>
    <dbReference type="NCBI Taxonomy" id="198618"/>
    <lineage>
        <taxon>Bacteria</taxon>
        <taxon>Pseudomonadati</taxon>
        <taxon>Pseudomonadota</taxon>
        <taxon>Gammaproteobacteria</taxon>
        <taxon>Pseudomonadales</taxon>
        <taxon>Pseudomonadaceae</taxon>
        <taxon>Pseudomonas</taxon>
    </lineage>
</organism>